<protein>
    <submittedName>
        <fullName evidence="1">Uncharacterized protein</fullName>
    </submittedName>
</protein>
<dbReference type="Proteomes" id="UP001189624">
    <property type="component" value="Chromosome 6"/>
</dbReference>
<dbReference type="Gramene" id="rna-AYBTSS11_LOCUS18328">
    <property type="protein sequence ID" value="CAJ1960687.1"/>
    <property type="gene ID" value="gene-AYBTSS11_LOCUS18328"/>
</dbReference>
<reference evidence="1" key="1">
    <citation type="submission" date="2023-10" db="EMBL/GenBank/DDBJ databases">
        <authorList>
            <person name="Domelevo Entfellner J.-B."/>
        </authorList>
    </citation>
    <scope>NUCLEOTIDE SEQUENCE</scope>
</reference>
<keyword evidence="2" id="KW-1185">Reference proteome</keyword>
<proteinExistence type="predicted"/>
<accession>A0AA86SVD8</accession>
<dbReference type="EMBL" id="OY731403">
    <property type="protein sequence ID" value="CAJ1960687.1"/>
    <property type="molecule type" value="Genomic_DNA"/>
</dbReference>
<dbReference type="AlphaFoldDB" id="A0AA86SVD8"/>
<gene>
    <name evidence="1" type="ORF">AYBTSS11_LOCUS18328</name>
</gene>
<organism evidence="1 2">
    <name type="scientific">Sphenostylis stenocarpa</name>
    <dbReference type="NCBI Taxonomy" id="92480"/>
    <lineage>
        <taxon>Eukaryota</taxon>
        <taxon>Viridiplantae</taxon>
        <taxon>Streptophyta</taxon>
        <taxon>Embryophyta</taxon>
        <taxon>Tracheophyta</taxon>
        <taxon>Spermatophyta</taxon>
        <taxon>Magnoliopsida</taxon>
        <taxon>eudicotyledons</taxon>
        <taxon>Gunneridae</taxon>
        <taxon>Pentapetalae</taxon>
        <taxon>rosids</taxon>
        <taxon>fabids</taxon>
        <taxon>Fabales</taxon>
        <taxon>Fabaceae</taxon>
        <taxon>Papilionoideae</taxon>
        <taxon>50 kb inversion clade</taxon>
        <taxon>NPAAA clade</taxon>
        <taxon>indigoferoid/millettioid clade</taxon>
        <taxon>Phaseoleae</taxon>
        <taxon>Sphenostylis</taxon>
    </lineage>
</organism>
<evidence type="ECO:0000313" key="2">
    <source>
        <dbReference type="Proteomes" id="UP001189624"/>
    </source>
</evidence>
<sequence length="97" mass="11520">MEDNRLGMRSLRRINNSLIELYNLKGRLKEKENQMMMMTMEMRKMIMMRKMIEKTETLQEIENANITVNDLGTVPDDEYAVLLQLTTKNSIKAYRSK</sequence>
<evidence type="ECO:0000313" key="1">
    <source>
        <dbReference type="EMBL" id="CAJ1960687.1"/>
    </source>
</evidence>
<name>A0AA86SVD8_9FABA</name>